<dbReference type="CTD" id="36342250"/>
<keyword evidence="2" id="KW-1185">Reference proteome</keyword>
<comment type="caution">
    <text evidence="1">The sequence shown here is derived from an EMBL/GenBank/DDBJ whole genome shotgun (WGS) entry which is preliminary data.</text>
</comment>
<dbReference type="AlphaFoldDB" id="W6UAZ3"/>
<reference evidence="1 2" key="1">
    <citation type="journal article" date="2013" name="Nat. Genet.">
        <title>The genome of the hydatid tapeworm Echinococcus granulosus.</title>
        <authorList>
            <person name="Zheng H."/>
            <person name="Zhang W."/>
            <person name="Zhang L."/>
            <person name="Zhang Z."/>
            <person name="Li J."/>
            <person name="Lu G."/>
            <person name="Zhu Y."/>
            <person name="Wang Y."/>
            <person name="Huang Y."/>
            <person name="Liu J."/>
            <person name="Kang H."/>
            <person name="Chen J."/>
            <person name="Wang L."/>
            <person name="Chen A."/>
            <person name="Yu S."/>
            <person name="Gao Z."/>
            <person name="Jin L."/>
            <person name="Gu W."/>
            <person name="Wang Z."/>
            <person name="Zhao L."/>
            <person name="Shi B."/>
            <person name="Wen H."/>
            <person name="Lin R."/>
            <person name="Jones M.K."/>
            <person name="Brejova B."/>
            <person name="Vinar T."/>
            <person name="Zhao G."/>
            <person name="McManus D.P."/>
            <person name="Chen Z."/>
            <person name="Zhou Y."/>
            <person name="Wang S."/>
        </authorList>
    </citation>
    <scope>NUCLEOTIDE SEQUENCE [LARGE SCALE GENOMIC DNA]</scope>
</reference>
<dbReference type="KEGG" id="egl:EGR_06535"/>
<evidence type="ECO:0000313" key="1">
    <source>
        <dbReference type="EMBL" id="EUB58548.1"/>
    </source>
</evidence>
<accession>W6UAZ3</accession>
<gene>
    <name evidence="1" type="ORF">EGR_06535</name>
</gene>
<dbReference type="GeneID" id="36342250"/>
<dbReference type="Proteomes" id="UP000019149">
    <property type="component" value="Unassembled WGS sequence"/>
</dbReference>
<dbReference type="EMBL" id="APAU02000059">
    <property type="protein sequence ID" value="EUB58548.1"/>
    <property type="molecule type" value="Genomic_DNA"/>
</dbReference>
<dbReference type="RefSeq" id="XP_024349744.1">
    <property type="nucleotide sequence ID" value="XM_024495784.1"/>
</dbReference>
<name>W6UAZ3_ECHGR</name>
<organism evidence="1 2">
    <name type="scientific">Echinococcus granulosus</name>
    <name type="common">Hydatid tapeworm</name>
    <dbReference type="NCBI Taxonomy" id="6210"/>
    <lineage>
        <taxon>Eukaryota</taxon>
        <taxon>Metazoa</taxon>
        <taxon>Spiralia</taxon>
        <taxon>Lophotrochozoa</taxon>
        <taxon>Platyhelminthes</taxon>
        <taxon>Cestoda</taxon>
        <taxon>Eucestoda</taxon>
        <taxon>Cyclophyllidea</taxon>
        <taxon>Taeniidae</taxon>
        <taxon>Echinococcus</taxon>
        <taxon>Echinococcus granulosus group</taxon>
    </lineage>
</organism>
<sequence length="160" mass="18150">MKWVFSRWGMHCIVLYCCIFNEINFINLEGVTAQSSLEFKVFDLNDLMTSTACLTARALQSSQVVGVQANYLLVLYEELNDGNSLSQIIFGRKLLLRLKTLLFILNYSFHGGLVINSRTQINIGKFKRSDAPPFSSLSHLCVKKKYGLDFGSLRGIFIRP</sequence>
<proteinExistence type="predicted"/>
<protein>
    <submittedName>
        <fullName evidence="1">Uncharacterized protein</fullName>
    </submittedName>
</protein>
<evidence type="ECO:0000313" key="2">
    <source>
        <dbReference type="Proteomes" id="UP000019149"/>
    </source>
</evidence>